<dbReference type="Ensembl" id="ENSECAT00000128373.1">
    <property type="protein sequence ID" value="ENSECAP00000058978.1"/>
    <property type="gene ID" value="ENSECAG00000057434.1"/>
</dbReference>
<reference evidence="1" key="2">
    <citation type="submission" date="2025-05" db="UniProtKB">
        <authorList>
            <consortium name="Ensembl"/>
        </authorList>
    </citation>
    <scope>IDENTIFICATION</scope>
    <source>
        <strain evidence="1">Thoroughbred</strain>
    </source>
</reference>
<organism evidence="1 2">
    <name type="scientific">Equus caballus</name>
    <name type="common">Horse</name>
    <dbReference type="NCBI Taxonomy" id="9796"/>
    <lineage>
        <taxon>Eukaryota</taxon>
        <taxon>Metazoa</taxon>
        <taxon>Chordata</taxon>
        <taxon>Craniata</taxon>
        <taxon>Vertebrata</taxon>
        <taxon>Euteleostomi</taxon>
        <taxon>Mammalia</taxon>
        <taxon>Eutheria</taxon>
        <taxon>Laurasiatheria</taxon>
        <taxon>Perissodactyla</taxon>
        <taxon>Equidae</taxon>
        <taxon>Equus</taxon>
    </lineage>
</organism>
<keyword evidence="2" id="KW-1185">Reference proteome</keyword>
<evidence type="ECO:0000313" key="1">
    <source>
        <dbReference type="Ensembl" id="ENSECAP00000058978.1"/>
    </source>
</evidence>
<name>A0A9L0RBF2_HORSE</name>
<reference evidence="1 2" key="1">
    <citation type="journal article" date="2009" name="Science">
        <title>Genome sequence, comparative analysis, and population genetics of the domestic horse.</title>
        <authorList>
            <consortium name="Broad Institute Genome Sequencing Platform"/>
            <consortium name="Broad Institute Whole Genome Assembly Team"/>
            <person name="Wade C.M."/>
            <person name="Giulotto E."/>
            <person name="Sigurdsson S."/>
            <person name="Zoli M."/>
            <person name="Gnerre S."/>
            <person name="Imsland F."/>
            <person name="Lear T.L."/>
            <person name="Adelson D.L."/>
            <person name="Bailey E."/>
            <person name="Bellone R.R."/>
            <person name="Bloecker H."/>
            <person name="Distl O."/>
            <person name="Edgar R.C."/>
            <person name="Garber M."/>
            <person name="Leeb T."/>
            <person name="Mauceli E."/>
            <person name="MacLeod J.N."/>
            <person name="Penedo M.C.T."/>
            <person name="Raison J.M."/>
            <person name="Sharpe T."/>
            <person name="Vogel J."/>
            <person name="Andersson L."/>
            <person name="Antczak D.F."/>
            <person name="Biagi T."/>
            <person name="Binns M.M."/>
            <person name="Chowdhary B.P."/>
            <person name="Coleman S.J."/>
            <person name="Della Valle G."/>
            <person name="Fryc S."/>
            <person name="Guerin G."/>
            <person name="Hasegawa T."/>
            <person name="Hill E.W."/>
            <person name="Jurka J."/>
            <person name="Kiialainen A."/>
            <person name="Lindgren G."/>
            <person name="Liu J."/>
            <person name="Magnani E."/>
            <person name="Mickelson J.R."/>
            <person name="Murray J."/>
            <person name="Nergadze S.G."/>
            <person name="Onofrio R."/>
            <person name="Pedroni S."/>
            <person name="Piras M.F."/>
            <person name="Raudsepp T."/>
            <person name="Rocchi M."/>
            <person name="Roeed K.H."/>
            <person name="Ryder O.A."/>
            <person name="Searle S."/>
            <person name="Skow L."/>
            <person name="Swinburne J.E."/>
            <person name="Syvaenen A.C."/>
            <person name="Tozaki T."/>
            <person name="Valberg S.J."/>
            <person name="Vaudin M."/>
            <person name="White J.R."/>
            <person name="Zody M.C."/>
            <person name="Lander E.S."/>
            <person name="Lindblad-Toh K."/>
        </authorList>
    </citation>
    <scope>NUCLEOTIDE SEQUENCE [LARGE SCALE GENOMIC DNA]</scope>
    <source>
        <strain evidence="1 2">Thoroughbred</strain>
    </source>
</reference>
<evidence type="ECO:0000313" key="2">
    <source>
        <dbReference type="Proteomes" id="UP000002281"/>
    </source>
</evidence>
<sequence>MVVPQKIKNKLPYNMTIPLLGIHTKDLKARPQRNICLPMFAAALFTIAKRWKQPTCPSMDEWINKIWYIRTMEYYYALKRKEMLTCYN</sequence>
<protein>
    <submittedName>
        <fullName evidence="1">Uncharacterized protein</fullName>
    </submittedName>
</protein>
<proteinExistence type="predicted"/>
<accession>A0A9L0RBF2</accession>
<dbReference type="Ensembl" id="ENSECAT00000099099.1">
    <property type="protein sequence ID" value="ENSECAP00000056841.1"/>
    <property type="gene ID" value="ENSECAG00000057434.1"/>
</dbReference>
<dbReference type="Proteomes" id="UP000002281">
    <property type="component" value="Chromosome 2"/>
</dbReference>
<dbReference type="GeneTree" id="ENSGT01150000286925"/>
<dbReference type="AlphaFoldDB" id="A0A9L0RBF2"/>